<dbReference type="Proteomes" id="UP001597156">
    <property type="component" value="Unassembled WGS sequence"/>
</dbReference>
<dbReference type="EMBL" id="JBHTLH010000011">
    <property type="protein sequence ID" value="MFD1124595.1"/>
    <property type="molecule type" value="Genomic_DNA"/>
</dbReference>
<name>A0ABW3PJT5_9LACO</name>
<sequence>MTELLVRNNNQAQPLKLSDGKPGYLFVKRQGNLFRYSFTFQAHEHHDFWYDAPTLPDGLVVKVASIDGPEEFKIKLID</sequence>
<gene>
    <name evidence="1" type="ORF">ACFQ22_04365</name>
</gene>
<organism evidence="1 2">
    <name type="scientific">Lentilactobacillus raoultii</name>
    <dbReference type="NCBI Taxonomy" id="1987503"/>
    <lineage>
        <taxon>Bacteria</taxon>
        <taxon>Bacillati</taxon>
        <taxon>Bacillota</taxon>
        <taxon>Bacilli</taxon>
        <taxon>Lactobacillales</taxon>
        <taxon>Lactobacillaceae</taxon>
        <taxon>Lentilactobacillus</taxon>
    </lineage>
</organism>
<proteinExistence type="predicted"/>
<protein>
    <submittedName>
        <fullName evidence="1">Uncharacterized protein</fullName>
    </submittedName>
</protein>
<evidence type="ECO:0000313" key="2">
    <source>
        <dbReference type="Proteomes" id="UP001597156"/>
    </source>
</evidence>
<comment type="caution">
    <text evidence="1">The sequence shown here is derived from an EMBL/GenBank/DDBJ whole genome shotgun (WGS) entry which is preliminary data.</text>
</comment>
<dbReference type="RefSeq" id="WP_121978453.1">
    <property type="nucleotide sequence ID" value="NZ_JBHTLH010000011.1"/>
</dbReference>
<keyword evidence="2" id="KW-1185">Reference proteome</keyword>
<evidence type="ECO:0000313" key="1">
    <source>
        <dbReference type="EMBL" id="MFD1124595.1"/>
    </source>
</evidence>
<reference evidence="2" key="1">
    <citation type="journal article" date="2019" name="Int. J. Syst. Evol. Microbiol.">
        <title>The Global Catalogue of Microorganisms (GCM) 10K type strain sequencing project: providing services to taxonomists for standard genome sequencing and annotation.</title>
        <authorList>
            <consortium name="The Broad Institute Genomics Platform"/>
            <consortium name="The Broad Institute Genome Sequencing Center for Infectious Disease"/>
            <person name="Wu L."/>
            <person name="Ma J."/>
        </authorList>
    </citation>
    <scope>NUCLEOTIDE SEQUENCE [LARGE SCALE GENOMIC DNA]</scope>
    <source>
        <strain evidence="2">CCUG 71848</strain>
    </source>
</reference>
<accession>A0ABW3PJT5</accession>